<evidence type="ECO:0000313" key="2">
    <source>
        <dbReference type="Proteomes" id="UP000679691"/>
    </source>
</evidence>
<protein>
    <submittedName>
        <fullName evidence="1">Uncharacterized protein</fullName>
    </submittedName>
</protein>
<name>A0A8T4H8L7_9SPHI</name>
<dbReference type="Proteomes" id="UP000679691">
    <property type="component" value="Unassembled WGS sequence"/>
</dbReference>
<proteinExistence type="predicted"/>
<accession>A0A8T4H8L7</accession>
<evidence type="ECO:0000313" key="1">
    <source>
        <dbReference type="EMBL" id="MBP3942615.1"/>
    </source>
</evidence>
<dbReference type="RefSeq" id="WP_353546098.1">
    <property type="nucleotide sequence ID" value="NZ_JAGKSB010000003.1"/>
</dbReference>
<dbReference type="EMBL" id="JAGKSB010000003">
    <property type="protein sequence ID" value="MBP3942615.1"/>
    <property type="molecule type" value="Genomic_DNA"/>
</dbReference>
<reference evidence="1" key="1">
    <citation type="submission" date="2021-03" db="EMBL/GenBank/DDBJ databases">
        <authorList>
            <person name="Lu T."/>
            <person name="Wang Q."/>
            <person name="Han X."/>
        </authorList>
    </citation>
    <scope>NUCLEOTIDE SEQUENCE</scope>
    <source>
        <strain evidence="1">WQ 2009</strain>
    </source>
</reference>
<sequence>MRKTKNTYSSPSINLLVIEIEESIANSSIGTITPLNEASVISDKWLLEEDTETIIKWTEN</sequence>
<gene>
    <name evidence="1" type="ORF">J5U18_03390</name>
</gene>
<dbReference type="AlphaFoldDB" id="A0A8T4H8L7"/>
<keyword evidence="2" id="KW-1185">Reference proteome</keyword>
<comment type="caution">
    <text evidence="1">The sequence shown here is derived from an EMBL/GenBank/DDBJ whole genome shotgun (WGS) entry which is preliminary data.</text>
</comment>
<organism evidence="1 2">
    <name type="scientific">Rhinopithecimicrobium faecis</name>
    <dbReference type="NCBI Taxonomy" id="2820698"/>
    <lineage>
        <taxon>Bacteria</taxon>
        <taxon>Pseudomonadati</taxon>
        <taxon>Bacteroidota</taxon>
        <taxon>Sphingobacteriia</taxon>
        <taxon>Sphingobacteriales</taxon>
        <taxon>Sphingobacteriaceae</taxon>
        <taxon>Rhinopithecimicrobium</taxon>
    </lineage>
</organism>